<evidence type="ECO:0000313" key="7">
    <source>
        <dbReference type="Proteomes" id="UP001305702"/>
    </source>
</evidence>
<dbReference type="CDD" id="cd05466">
    <property type="entry name" value="PBP2_LTTR_substrate"/>
    <property type="match status" value="1"/>
</dbReference>
<dbReference type="InterPro" id="IPR005119">
    <property type="entry name" value="LysR_subst-bd"/>
</dbReference>
<dbReference type="SUPFAM" id="SSF46785">
    <property type="entry name" value="Winged helix' DNA-binding domain"/>
    <property type="match status" value="1"/>
</dbReference>
<proteinExistence type="inferred from homology"/>
<evidence type="ECO:0000256" key="3">
    <source>
        <dbReference type="ARBA" id="ARBA00023125"/>
    </source>
</evidence>
<dbReference type="GO" id="GO:0000976">
    <property type="term" value="F:transcription cis-regulatory region binding"/>
    <property type="evidence" value="ECO:0007669"/>
    <property type="project" value="TreeGrafter"/>
</dbReference>
<evidence type="ECO:0000256" key="2">
    <source>
        <dbReference type="ARBA" id="ARBA00023015"/>
    </source>
</evidence>
<dbReference type="EMBL" id="CP130318">
    <property type="protein sequence ID" value="WNQ12654.1"/>
    <property type="molecule type" value="Genomic_DNA"/>
</dbReference>
<dbReference type="RefSeq" id="WP_315606432.1">
    <property type="nucleotide sequence ID" value="NZ_CP130318.1"/>
</dbReference>
<evidence type="ECO:0000313" key="6">
    <source>
        <dbReference type="EMBL" id="WNQ12654.1"/>
    </source>
</evidence>
<dbReference type="InterPro" id="IPR000847">
    <property type="entry name" value="LysR_HTH_N"/>
</dbReference>
<protein>
    <submittedName>
        <fullName evidence="6">LysR family transcriptional regulator</fullName>
    </submittedName>
</protein>
<dbReference type="AlphaFoldDB" id="A0AA96LEM0"/>
<feature type="domain" description="HTH lysR-type" evidence="5">
    <location>
        <begin position="1"/>
        <end position="56"/>
    </location>
</feature>
<dbReference type="PANTHER" id="PTHR30126">
    <property type="entry name" value="HTH-TYPE TRANSCRIPTIONAL REGULATOR"/>
    <property type="match status" value="1"/>
</dbReference>
<dbReference type="PROSITE" id="PS50931">
    <property type="entry name" value="HTH_LYSR"/>
    <property type="match status" value="1"/>
</dbReference>
<dbReference type="Gene3D" id="1.10.10.10">
    <property type="entry name" value="Winged helix-like DNA-binding domain superfamily/Winged helix DNA-binding domain"/>
    <property type="match status" value="1"/>
</dbReference>
<dbReference type="KEGG" id="paun:MJA45_06385"/>
<evidence type="ECO:0000256" key="4">
    <source>
        <dbReference type="ARBA" id="ARBA00023163"/>
    </source>
</evidence>
<organism evidence="6 7">
    <name type="scientific">Paenibacillus aurantius</name>
    <dbReference type="NCBI Taxonomy" id="2918900"/>
    <lineage>
        <taxon>Bacteria</taxon>
        <taxon>Bacillati</taxon>
        <taxon>Bacillota</taxon>
        <taxon>Bacilli</taxon>
        <taxon>Bacillales</taxon>
        <taxon>Paenibacillaceae</taxon>
        <taxon>Paenibacillus</taxon>
    </lineage>
</organism>
<dbReference type="Pfam" id="PF00126">
    <property type="entry name" value="HTH_1"/>
    <property type="match status" value="1"/>
</dbReference>
<dbReference type="InterPro" id="IPR036388">
    <property type="entry name" value="WH-like_DNA-bd_sf"/>
</dbReference>
<sequence>MENMDVFADVVEQQSLNRAAQLLNISQPALSRKIMNLEESLGVRLFERKGKRLELTRAGQICYEYAIQMRQLDREFIQAMNRFKIGELPASLTIGASLTTLQSTLPDLISFYTGGSPNTDIKALTGKTHEIVSLVKDHKVDIGLVASHIEQPGLHCDSLFDDHLCLVLPALHELSSASSVGMRELDHLPMILFSKGTWYRIMMDEIFHRHNVFPNVKMEIDSFEAILRLVSTMGTATLLPMSYLRSRLLENNDLCIRQLPELIQTKRTTSLVYTDEAARDGAIRFFVEKAKEYFARTDAG</sequence>
<dbReference type="GO" id="GO:0003700">
    <property type="term" value="F:DNA-binding transcription factor activity"/>
    <property type="evidence" value="ECO:0007669"/>
    <property type="project" value="InterPro"/>
</dbReference>
<dbReference type="PRINTS" id="PR00039">
    <property type="entry name" value="HTHLYSR"/>
</dbReference>
<keyword evidence="3" id="KW-0238">DNA-binding</keyword>
<dbReference type="FunFam" id="1.10.10.10:FF:000001">
    <property type="entry name" value="LysR family transcriptional regulator"/>
    <property type="match status" value="1"/>
</dbReference>
<keyword evidence="7" id="KW-1185">Reference proteome</keyword>
<accession>A0AA96LEM0</accession>
<dbReference type="Proteomes" id="UP001305702">
    <property type="component" value="Chromosome"/>
</dbReference>
<dbReference type="Pfam" id="PF03466">
    <property type="entry name" value="LysR_substrate"/>
    <property type="match status" value="1"/>
</dbReference>
<dbReference type="Gene3D" id="3.40.190.290">
    <property type="match status" value="1"/>
</dbReference>
<reference evidence="6 7" key="1">
    <citation type="submission" date="2022-02" db="EMBL/GenBank/DDBJ databases">
        <title>Paenibacillus sp. MBLB1776 Whole Genome Shotgun Sequencing.</title>
        <authorList>
            <person name="Hwang C.Y."/>
            <person name="Cho E.-S."/>
            <person name="Seo M.-J."/>
        </authorList>
    </citation>
    <scope>NUCLEOTIDE SEQUENCE [LARGE SCALE GENOMIC DNA]</scope>
    <source>
        <strain evidence="6 7">MBLB1776</strain>
    </source>
</reference>
<keyword evidence="4" id="KW-0804">Transcription</keyword>
<name>A0AA96LEM0_9BACL</name>
<dbReference type="InterPro" id="IPR036390">
    <property type="entry name" value="WH_DNA-bd_sf"/>
</dbReference>
<dbReference type="PANTHER" id="PTHR30126:SF39">
    <property type="entry name" value="HTH-TYPE TRANSCRIPTIONAL REGULATOR CYSL"/>
    <property type="match status" value="1"/>
</dbReference>
<evidence type="ECO:0000259" key="5">
    <source>
        <dbReference type="PROSITE" id="PS50931"/>
    </source>
</evidence>
<keyword evidence="2" id="KW-0805">Transcription regulation</keyword>
<dbReference type="SUPFAM" id="SSF53850">
    <property type="entry name" value="Periplasmic binding protein-like II"/>
    <property type="match status" value="1"/>
</dbReference>
<comment type="similarity">
    <text evidence="1">Belongs to the LysR transcriptional regulatory family.</text>
</comment>
<gene>
    <name evidence="6" type="ORF">MJA45_06385</name>
</gene>
<evidence type="ECO:0000256" key="1">
    <source>
        <dbReference type="ARBA" id="ARBA00009437"/>
    </source>
</evidence>